<evidence type="ECO:0000313" key="3">
    <source>
        <dbReference type="Proteomes" id="UP000027265"/>
    </source>
</evidence>
<reference evidence="3" key="1">
    <citation type="journal article" date="2014" name="Proc. Natl. Acad. Sci. U.S.A.">
        <title>Extensive sampling of basidiomycete genomes demonstrates inadequacy of the white-rot/brown-rot paradigm for wood decay fungi.</title>
        <authorList>
            <person name="Riley R."/>
            <person name="Salamov A.A."/>
            <person name="Brown D.W."/>
            <person name="Nagy L.G."/>
            <person name="Floudas D."/>
            <person name="Held B.W."/>
            <person name="Levasseur A."/>
            <person name="Lombard V."/>
            <person name="Morin E."/>
            <person name="Otillar R."/>
            <person name="Lindquist E.A."/>
            <person name="Sun H."/>
            <person name="LaButti K.M."/>
            <person name="Schmutz J."/>
            <person name="Jabbour D."/>
            <person name="Luo H."/>
            <person name="Baker S.E."/>
            <person name="Pisabarro A.G."/>
            <person name="Walton J.D."/>
            <person name="Blanchette R.A."/>
            <person name="Henrissat B."/>
            <person name="Martin F."/>
            <person name="Cullen D."/>
            <person name="Hibbett D.S."/>
            <person name="Grigoriev I.V."/>
        </authorList>
    </citation>
    <scope>NUCLEOTIDE SEQUENCE [LARGE SCALE GENOMIC DNA]</scope>
    <source>
        <strain evidence="3">MUCL 33604</strain>
    </source>
</reference>
<dbReference type="InterPro" id="IPR016024">
    <property type="entry name" value="ARM-type_fold"/>
</dbReference>
<evidence type="ECO:0000313" key="2">
    <source>
        <dbReference type="EMBL" id="KDQ62518.1"/>
    </source>
</evidence>
<protein>
    <recommendedName>
        <fullName evidence="4">Telomere-associated protein Rif1 N-terminal domain-containing protein</fullName>
    </recommendedName>
</protein>
<feature type="region of interest" description="Disordered" evidence="1">
    <location>
        <begin position="1358"/>
        <end position="1425"/>
    </location>
</feature>
<organism evidence="2 3">
    <name type="scientific">Jaapia argillacea MUCL 33604</name>
    <dbReference type="NCBI Taxonomy" id="933084"/>
    <lineage>
        <taxon>Eukaryota</taxon>
        <taxon>Fungi</taxon>
        <taxon>Dikarya</taxon>
        <taxon>Basidiomycota</taxon>
        <taxon>Agaricomycotina</taxon>
        <taxon>Agaricomycetes</taxon>
        <taxon>Agaricomycetidae</taxon>
        <taxon>Jaapiales</taxon>
        <taxon>Jaapiaceae</taxon>
        <taxon>Jaapia</taxon>
    </lineage>
</organism>
<name>A0A067Q641_9AGAM</name>
<feature type="compositionally biased region" description="Polar residues" evidence="1">
    <location>
        <begin position="1215"/>
        <end position="1242"/>
    </location>
</feature>
<dbReference type="SUPFAM" id="SSF48371">
    <property type="entry name" value="ARM repeat"/>
    <property type="match status" value="1"/>
</dbReference>
<dbReference type="STRING" id="933084.A0A067Q641"/>
<feature type="region of interest" description="Disordered" evidence="1">
    <location>
        <begin position="1145"/>
        <end position="1172"/>
    </location>
</feature>
<keyword evidence="3" id="KW-1185">Reference proteome</keyword>
<feature type="compositionally biased region" description="Low complexity" evidence="1">
    <location>
        <begin position="1363"/>
        <end position="1377"/>
    </location>
</feature>
<dbReference type="EMBL" id="KL197711">
    <property type="protein sequence ID" value="KDQ62518.1"/>
    <property type="molecule type" value="Genomic_DNA"/>
</dbReference>
<feature type="region of interest" description="Disordered" evidence="1">
    <location>
        <begin position="1572"/>
        <end position="1601"/>
    </location>
</feature>
<gene>
    <name evidence="2" type="ORF">JAAARDRAFT_203629</name>
</gene>
<feature type="compositionally biased region" description="Basic and acidic residues" evidence="1">
    <location>
        <begin position="1386"/>
        <end position="1397"/>
    </location>
</feature>
<dbReference type="OrthoDB" id="2591260at2759"/>
<feature type="region of interest" description="Disordered" evidence="1">
    <location>
        <begin position="1210"/>
        <end position="1343"/>
    </location>
</feature>
<sequence>MSLLTPPGTSQRGKENRAPRCSNAGSRVVWSQHNQYHVLPTSPPGKLVTSASASKEPPTKSILKKSTHPLLPIPEENQRETTPEPGSPAEDATYLASPVAKIVAADSSLRDVIEGYSILTVRIRAHLDAEDASKRVPLVDPLVASRDQLAAAIVEHLGKAMVDPSAGRAKTVLLDRDVFSLPSPKESPKKKRGGMTAEEVKYARDLCTTSHAAIKFLAAGWTIPAVYNIFTDEQLSDMLTALLAIPLASEVPTPNARKTCALSIWLLQIQRLPVEVLLPAKDRIAYALRRGVEGELGKEGKKGSVSDGLRAIHDLSIHQPTTFVPSLVELLPSILSSLLAPTLVLRTQACVALGGFVRGLVTLPHSSLQTRISNHVETFLTTLPPPSPKKSSGSSPSPASQDPTIIRTLRTTLQAIEPQHAAQGPVWALCVMANLLILLGPAVYTNEKLMRTLSALMSLALRQKKSSVRVLSYGVWRTLTYVYHMPSLLQEKAEDGEDEDFHDHDHDDAQRQKHLQGRREAFWKVVKSMVDMGAGTGNIAALLSAGPTHPPHADVETNLRAALEILNAMVKKGGESCADAIKVVKRFLSLDNIDMPDEEWHPRKLLPPSLFSTVPGLLTTDWKALSGPVGELVNECPCIEDIRPLDREELSKDWVFENLIQVWRESITLLEISPRMVKAPEDVVAVWDGLVQANVATLQDCSDDDATSKFAQRAVEILSEILYDPRVNLKVGPTTSRKSTHVERSTTELKLLIIREFWASLRTAVPSQLLTDAGELFISRLQDRTHDILKESETSVPDLGAWEHWALLCTDVLLVCEVNQVKAFWSSKDGGTAWAWSKMACTMVWNTFLEEWAEAGKATWDGIVALLAVPFVDSHSWNISPDQLETWDSALWSTIGRAHDYGFDPATVLDQIAQMISSAMWQNPLFSTPSTRVADMLLGHLDITEARSVPADLFQLVNDSLLTSYPSEPRNKVTCMWLIRSLARAIDTCPVELLVGVLEIVQEGVSMWIADECKDSTDEEYSFDIVPLYQTILVSLQSLSLSSSVITSMSMILEASFSGRQDKPSSMSEAFVEFWLAVSPRVLAPEGGWPESIQKCLLASGICESLAPIVRPVDAEYDADVSFDNCDDEVEAKRVALALESGTAHLTNQTAEEDPLVFPDSGDEDESPPSLHQHKIVDRSPFVGHLGPAIFTPQPSLLRTALPASELHRDRLTEPSESSDGQSPSTNLDVPVTPSSSRTNASTPPPRLRRKHSGDVASVLQTTDILQDMPSCPESPTPTRFSSTRITPFQPTPNRRDEGTVSVKTFYPADKNKENLSPGKADTTSLRVIGKRRRSLSGPVSENIESKKGKYLGVSSMAVECRSSQPSSGSSQPSSLSDGTAPSVDSNRKSMLNKDEDPFLGGRSDSDDSSDGSSQSTQTLVRSRKRSRVFMEAVEIPPFHDRRAKWRPMTPDDVLNLSNMASAASQSQRRYSMGVLKPISNGLRDDRQSPSKRRRLSWNGCDAAIEDAEELSPSKFFDGLDVVLGSDDSMFARTPSSQLPVQSDCEDPLPSLLGNVTPHHLISPALRRVREADFSDPPSDDSTSSESSPSRAHLKRKLARSLSSDTMLKPMPLTIFMPVAQ</sequence>
<proteinExistence type="predicted"/>
<accession>A0A067Q641</accession>
<dbReference type="InParanoid" id="A0A067Q641"/>
<dbReference type="HOGENOM" id="CLU_001598_0_0_1"/>
<feature type="compositionally biased region" description="Low complexity" evidence="1">
    <location>
        <begin position="389"/>
        <end position="398"/>
    </location>
</feature>
<feature type="compositionally biased region" description="Polar residues" evidence="1">
    <location>
        <begin position="23"/>
        <end position="35"/>
    </location>
</feature>
<feature type="compositionally biased region" description="Acidic residues" evidence="1">
    <location>
        <begin position="1151"/>
        <end position="1167"/>
    </location>
</feature>
<evidence type="ECO:0000256" key="1">
    <source>
        <dbReference type="SAM" id="MobiDB-lite"/>
    </source>
</evidence>
<feature type="region of interest" description="Disordered" evidence="1">
    <location>
        <begin position="1"/>
        <end position="90"/>
    </location>
</feature>
<evidence type="ECO:0008006" key="4">
    <source>
        <dbReference type="Google" id="ProtNLM"/>
    </source>
</evidence>
<feature type="compositionally biased region" description="Low complexity" evidence="1">
    <location>
        <begin position="1575"/>
        <end position="1590"/>
    </location>
</feature>
<feature type="compositionally biased region" description="Polar residues" evidence="1">
    <location>
        <begin position="1277"/>
        <end position="1293"/>
    </location>
</feature>
<dbReference type="Proteomes" id="UP000027265">
    <property type="component" value="Unassembled WGS sequence"/>
</dbReference>
<feature type="region of interest" description="Disordered" evidence="1">
    <location>
        <begin position="379"/>
        <end position="402"/>
    </location>
</feature>